<dbReference type="InterPro" id="IPR013216">
    <property type="entry name" value="Methyltransf_11"/>
</dbReference>
<keyword evidence="3" id="KW-1185">Reference proteome</keyword>
<name>A0A940X085_9BACI</name>
<organism evidence="2 3">
    <name type="scientific">Halalkalibacter suaedae</name>
    <dbReference type="NCBI Taxonomy" id="2822140"/>
    <lineage>
        <taxon>Bacteria</taxon>
        <taxon>Bacillati</taxon>
        <taxon>Bacillota</taxon>
        <taxon>Bacilli</taxon>
        <taxon>Bacillales</taxon>
        <taxon>Bacillaceae</taxon>
        <taxon>Halalkalibacter</taxon>
    </lineage>
</organism>
<dbReference type="CDD" id="cd02440">
    <property type="entry name" value="AdoMet_MTases"/>
    <property type="match status" value="1"/>
</dbReference>
<evidence type="ECO:0000313" key="3">
    <source>
        <dbReference type="Proteomes" id="UP000678228"/>
    </source>
</evidence>
<comment type="caution">
    <text evidence="2">The sequence shown here is derived from an EMBL/GenBank/DDBJ whole genome shotgun (WGS) entry which is preliminary data.</text>
</comment>
<gene>
    <name evidence="2" type="ORF">J7W16_11185</name>
</gene>
<dbReference type="RefSeq" id="WP_210597395.1">
    <property type="nucleotide sequence ID" value="NZ_JAGKSQ010000004.1"/>
</dbReference>
<dbReference type="Pfam" id="PF08241">
    <property type="entry name" value="Methyltransf_11"/>
    <property type="match status" value="1"/>
</dbReference>
<dbReference type="GO" id="GO:0008757">
    <property type="term" value="F:S-adenosylmethionine-dependent methyltransferase activity"/>
    <property type="evidence" value="ECO:0007669"/>
    <property type="project" value="InterPro"/>
</dbReference>
<dbReference type="Gene3D" id="3.40.50.150">
    <property type="entry name" value="Vaccinia Virus protein VP39"/>
    <property type="match status" value="1"/>
</dbReference>
<evidence type="ECO:0000313" key="2">
    <source>
        <dbReference type="EMBL" id="MBP3951699.1"/>
    </source>
</evidence>
<proteinExistence type="predicted"/>
<reference evidence="2" key="1">
    <citation type="submission" date="2021-03" db="EMBL/GenBank/DDBJ databases">
        <title>Bacillus suaedae sp. nov., isolated from Suaeda aralocaspica.</title>
        <authorList>
            <person name="Lei R.F.R."/>
        </authorList>
    </citation>
    <scope>NUCLEOTIDE SEQUENCE</scope>
    <source>
        <strain evidence="2">YZJH907-2</strain>
    </source>
</reference>
<dbReference type="SUPFAM" id="SSF53335">
    <property type="entry name" value="S-adenosyl-L-methionine-dependent methyltransferases"/>
    <property type="match status" value="1"/>
</dbReference>
<keyword evidence="2" id="KW-0489">Methyltransferase</keyword>
<sequence length="209" mass="24133">MDLAKIIPFYGGVNPELFEIERRCMDRENKVISYLDKALPNGKILDVGAGNGYTAEKLIFEKRTVIAMEPDEKMVDTKKKLVWSRGVAQKIPFHSNTFDAMYSTWAFFFDGIADIDEGLNEVERVVKDDGKIIIVDNYGNDEFTSYSPHDITSSVSDWVRRGYDYEIIDTEFIFDSIEEARRLLTFYFGEPGNQVNKKRIEYKVVAYTK</sequence>
<dbReference type="EMBL" id="JAGKSQ010000004">
    <property type="protein sequence ID" value="MBP3951699.1"/>
    <property type="molecule type" value="Genomic_DNA"/>
</dbReference>
<dbReference type="GO" id="GO:0032259">
    <property type="term" value="P:methylation"/>
    <property type="evidence" value="ECO:0007669"/>
    <property type="project" value="UniProtKB-KW"/>
</dbReference>
<feature type="domain" description="Methyltransferase type 11" evidence="1">
    <location>
        <begin position="45"/>
        <end position="134"/>
    </location>
</feature>
<keyword evidence="2" id="KW-0808">Transferase</keyword>
<accession>A0A940X085</accession>
<dbReference type="InterPro" id="IPR029063">
    <property type="entry name" value="SAM-dependent_MTases_sf"/>
</dbReference>
<evidence type="ECO:0000259" key="1">
    <source>
        <dbReference type="Pfam" id="PF08241"/>
    </source>
</evidence>
<dbReference type="Proteomes" id="UP000678228">
    <property type="component" value="Unassembled WGS sequence"/>
</dbReference>
<dbReference type="AlphaFoldDB" id="A0A940X085"/>
<protein>
    <submittedName>
        <fullName evidence="2">Class I SAM-dependent methyltransferase</fullName>
    </submittedName>
</protein>